<dbReference type="EC" id="4.2.1.96" evidence="3"/>
<dbReference type="PANTHER" id="PTHR12599">
    <property type="entry name" value="PTERIN-4-ALPHA-CARBINOLAMINE DEHYDRATASE"/>
    <property type="match status" value="1"/>
</dbReference>
<comment type="similarity">
    <text evidence="2">Belongs to the pterin-4-alpha-carbinolamine dehydratase family.</text>
</comment>
<dbReference type="CDD" id="cd00488">
    <property type="entry name" value="PCD_DCoH"/>
    <property type="match status" value="1"/>
</dbReference>
<keyword evidence="4" id="KW-0456">Lyase</keyword>
<dbReference type="InterPro" id="IPR036428">
    <property type="entry name" value="PCD_sf"/>
</dbReference>
<evidence type="ECO:0000256" key="5">
    <source>
        <dbReference type="ARBA" id="ARBA00030497"/>
    </source>
</evidence>
<sequence length="162" mass="18359">MTARAARRFVQSIPRSSNFEHVHNLANFTTSNQTLNNLIMQPKFSEGQDESKVMAELEALVEGGWKLDEEQIGIQRTYHFKTYTKVLDLHHNIGVRSKSKNHHPEMTTNTGSLTVHWTTHYPRGLSAKDTFMAKYCDEQARIIGTVDQSDAQKCGPNPSSQI</sequence>
<dbReference type="SUPFAM" id="SSF55248">
    <property type="entry name" value="PCD-like"/>
    <property type="match status" value="1"/>
</dbReference>
<keyword evidence="7" id="KW-1185">Reference proteome</keyword>
<accession>A0ABR4BF57</accession>
<dbReference type="EMBL" id="JBHFEH010000008">
    <property type="protein sequence ID" value="KAL2056471.1"/>
    <property type="molecule type" value="Genomic_DNA"/>
</dbReference>
<proteinExistence type="inferred from homology"/>
<dbReference type="PANTHER" id="PTHR12599:SF0">
    <property type="entry name" value="PTERIN-4-ALPHA-CARBINOLAMINE DEHYDRATASE"/>
    <property type="match status" value="1"/>
</dbReference>
<evidence type="ECO:0000256" key="3">
    <source>
        <dbReference type="ARBA" id="ARBA00013252"/>
    </source>
</evidence>
<dbReference type="Gene3D" id="3.30.1360.20">
    <property type="entry name" value="Transcriptional coactivator/pterin dehydratase"/>
    <property type="match status" value="1"/>
</dbReference>
<evidence type="ECO:0000313" key="7">
    <source>
        <dbReference type="Proteomes" id="UP001590951"/>
    </source>
</evidence>
<dbReference type="InterPro" id="IPR001533">
    <property type="entry name" value="Pterin_deHydtase"/>
</dbReference>
<evidence type="ECO:0000256" key="2">
    <source>
        <dbReference type="ARBA" id="ARBA00006472"/>
    </source>
</evidence>
<evidence type="ECO:0000313" key="6">
    <source>
        <dbReference type="EMBL" id="KAL2056471.1"/>
    </source>
</evidence>
<evidence type="ECO:0000256" key="4">
    <source>
        <dbReference type="ARBA" id="ARBA00023239"/>
    </source>
</evidence>
<comment type="catalytic activity">
    <reaction evidence="1">
        <text>(4aS,6R)-4a-hydroxy-L-erythro-5,6,7,8-tetrahydrobiopterin = (6R)-L-erythro-6,7-dihydrobiopterin + H2O</text>
        <dbReference type="Rhea" id="RHEA:11920"/>
        <dbReference type="ChEBI" id="CHEBI:15377"/>
        <dbReference type="ChEBI" id="CHEBI:15642"/>
        <dbReference type="ChEBI" id="CHEBI:43120"/>
        <dbReference type="EC" id="4.2.1.96"/>
    </reaction>
</comment>
<dbReference type="Pfam" id="PF01329">
    <property type="entry name" value="Pterin_4a"/>
    <property type="match status" value="1"/>
</dbReference>
<gene>
    <name evidence="6" type="ORF">ABVK25_003495</name>
</gene>
<organism evidence="6 7">
    <name type="scientific">Lepraria finkii</name>
    <dbReference type="NCBI Taxonomy" id="1340010"/>
    <lineage>
        <taxon>Eukaryota</taxon>
        <taxon>Fungi</taxon>
        <taxon>Dikarya</taxon>
        <taxon>Ascomycota</taxon>
        <taxon>Pezizomycotina</taxon>
        <taxon>Lecanoromycetes</taxon>
        <taxon>OSLEUM clade</taxon>
        <taxon>Lecanoromycetidae</taxon>
        <taxon>Lecanorales</taxon>
        <taxon>Lecanorineae</taxon>
        <taxon>Stereocaulaceae</taxon>
        <taxon>Lepraria</taxon>
    </lineage>
</organism>
<evidence type="ECO:0000256" key="1">
    <source>
        <dbReference type="ARBA" id="ARBA00001554"/>
    </source>
</evidence>
<comment type="caution">
    <text evidence="6">The sequence shown here is derived from an EMBL/GenBank/DDBJ whole genome shotgun (WGS) entry which is preliminary data.</text>
</comment>
<protein>
    <recommendedName>
        <fullName evidence="3">4a-hydroxytetrahydrobiopterin dehydratase</fullName>
        <ecNumber evidence="3">4.2.1.96</ecNumber>
    </recommendedName>
    <alternativeName>
        <fullName evidence="5">4-alpha-hydroxy-tetrahydropterin dehydratase</fullName>
    </alternativeName>
</protein>
<reference evidence="6 7" key="1">
    <citation type="submission" date="2024-09" db="EMBL/GenBank/DDBJ databases">
        <title>Rethinking Asexuality: The Enigmatic Case of Functional Sexual Genes in Lepraria (Stereocaulaceae).</title>
        <authorList>
            <person name="Doellman M."/>
            <person name="Sun Y."/>
            <person name="Barcenas-Pena A."/>
            <person name="Lumbsch H.T."/>
            <person name="Grewe F."/>
        </authorList>
    </citation>
    <scope>NUCLEOTIDE SEQUENCE [LARGE SCALE GENOMIC DNA]</scope>
    <source>
        <strain evidence="6 7">Grewe 0041</strain>
    </source>
</reference>
<name>A0ABR4BF57_9LECA</name>
<dbReference type="Proteomes" id="UP001590951">
    <property type="component" value="Unassembled WGS sequence"/>
</dbReference>